<keyword evidence="3" id="KW-1185">Reference proteome</keyword>
<sequence length="51" mass="5764">MGWIGLVLAIVAAYFAIKVVKFVFKLFWWGAVLCGAYWFLAPMVGLPRPFV</sequence>
<keyword evidence="1" id="KW-0812">Transmembrane</keyword>
<gene>
    <name evidence="2" type="ORF">GCM10023307_37070</name>
</gene>
<evidence type="ECO:0000256" key="1">
    <source>
        <dbReference type="SAM" id="Phobius"/>
    </source>
</evidence>
<reference evidence="3" key="1">
    <citation type="journal article" date="2019" name="Int. J. Syst. Evol. Microbiol.">
        <title>The Global Catalogue of Microorganisms (GCM) 10K type strain sequencing project: providing services to taxonomists for standard genome sequencing and annotation.</title>
        <authorList>
            <consortium name="The Broad Institute Genomics Platform"/>
            <consortium name="The Broad Institute Genome Sequencing Center for Infectious Disease"/>
            <person name="Wu L."/>
            <person name="Ma J."/>
        </authorList>
    </citation>
    <scope>NUCLEOTIDE SEQUENCE [LARGE SCALE GENOMIC DNA]</scope>
    <source>
        <strain evidence="3">JCM 18204</strain>
    </source>
</reference>
<keyword evidence="1" id="KW-1133">Transmembrane helix</keyword>
<organism evidence="2 3">
    <name type="scientific">Lysobacter hankyongensis</name>
    <dbReference type="NCBI Taxonomy" id="1176535"/>
    <lineage>
        <taxon>Bacteria</taxon>
        <taxon>Pseudomonadati</taxon>
        <taxon>Pseudomonadota</taxon>
        <taxon>Gammaproteobacteria</taxon>
        <taxon>Lysobacterales</taxon>
        <taxon>Lysobacteraceae</taxon>
        <taxon>Lysobacter</taxon>
    </lineage>
</organism>
<protein>
    <recommendedName>
        <fullName evidence="4">DUF4175 domain-containing protein</fullName>
    </recommendedName>
</protein>
<evidence type="ECO:0000313" key="3">
    <source>
        <dbReference type="Proteomes" id="UP001499959"/>
    </source>
</evidence>
<evidence type="ECO:0000313" key="2">
    <source>
        <dbReference type="EMBL" id="GAA4806945.1"/>
    </source>
</evidence>
<feature type="transmembrane region" description="Helical" evidence="1">
    <location>
        <begin position="26"/>
        <end position="46"/>
    </location>
</feature>
<keyword evidence="1" id="KW-0472">Membrane</keyword>
<proteinExistence type="predicted"/>
<dbReference type="EMBL" id="BAABJE010000030">
    <property type="protein sequence ID" value="GAA4806945.1"/>
    <property type="molecule type" value="Genomic_DNA"/>
</dbReference>
<evidence type="ECO:0008006" key="4">
    <source>
        <dbReference type="Google" id="ProtNLM"/>
    </source>
</evidence>
<dbReference type="Proteomes" id="UP001499959">
    <property type="component" value="Unassembled WGS sequence"/>
</dbReference>
<name>A0ABP9CEU1_9GAMM</name>
<comment type="caution">
    <text evidence="2">The sequence shown here is derived from an EMBL/GenBank/DDBJ whole genome shotgun (WGS) entry which is preliminary data.</text>
</comment>
<accession>A0ABP9CEU1</accession>